<evidence type="ECO:0000313" key="5">
    <source>
        <dbReference type="Proteomes" id="UP000054279"/>
    </source>
</evidence>
<feature type="domain" description="CCAAT-binding factor" evidence="3">
    <location>
        <begin position="395"/>
        <end position="542"/>
    </location>
</feature>
<protein>
    <recommendedName>
        <fullName evidence="3">CCAAT-binding factor domain-containing protein</fullName>
    </recommendedName>
</protein>
<evidence type="ECO:0000256" key="1">
    <source>
        <dbReference type="ARBA" id="ARBA00007797"/>
    </source>
</evidence>
<dbReference type="HOGENOM" id="CLU_003417_0_0_1"/>
<feature type="compositionally biased region" description="Acidic residues" evidence="2">
    <location>
        <begin position="765"/>
        <end position="779"/>
    </location>
</feature>
<evidence type="ECO:0000313" key="4">
    <source>
        <dbReference type="EMBL" id="KIJ40346.1"/>
    </source>
</evidence>
<accession>A0A0C9VR04</accession>
<dbReference type="SUPFAM" id="SSF48371">
    <property type="entry name" value="ARM repeat"/>
    <property type="match status" value="1"/>
</dbReference>
<dbReference type="InterPro" id="IPR011989">
    <property type="entry name" value="ARM-like"/>
</dbReference>
<keyword evidence="5" id="KW-1185">Reference proteome</keyword>
<proteinExistence type="inferred from homology"/>
<feature type="region of interest" description="Disordered" evidence="2">
    <location>
        <begin position="235"/>
        <end position="254"/>
    </location>
</feature>
<dbReference type="OrthoDB" id="28947at2759"/>
<feature type="compositionally biased region" description="Acidic residues" evidence="2">
    <location>
        <begin position="686"/>
        <end position="716"/>
    </location>
</feature>
<evidence type="ECO:0000256" key="2">
    <source>
        <dbReference type="SAM" id="MobiDB-lite"/>
    </source>
</evidence>
<feature type="compositionally biased region" description="Basic and acidic residues" evidence="2">
    <location>
        <begin position="794"/>
        <end position="803"/>
    </location>
</feature>
<dbReference type="Pfam" id="PF03914">
    <property type="entry name" value="CBF"/>
    <property type="match status" value="1"/>
</dbReference>
<organism evidence="4 5">
    <name type="scientific">Sphaerobolus stellatus (strain SS14)</name>
    <dbReference type="NCBI Taxonomy" id="990650"/>
    <lineage>
        <taxon>Eukaryota</taxon>
        <taxon>Fungi</taxon>
        <taxon>Dikarya</taxon>
        <taxon>Basidiomycota</taxon>
        <taxon>Agaricomycotina</taxon>
        <taxon>Agaricomycetes</taxon>
        <taxon>Phallomycetidae</taxon>
        <taxon>Geastrales</taxon>
        <taxon>Sphaerobolaceae</taxon>
        <taxon>Sphaerobolus</taxon>
    </lineage>
</organism>
<evidence type="ECO:0000259" key="3">
    <source>
        <dbReference type="Pfam" id="PF03914"/>
    </source>
</evidence>
<comment type="similarity">
    <text evidence="1">Belongs to the CBF/MAK21 family.</text>
</comment>
<feature type="compositionally biased region" description="Basic and acidic residues" evidence="2">
    <location>
        <begin position="639"/>
        <end position="648"/>
    </location>
</feature>
<feature type="region of interest" description="Disordered" evidence="2">
    <location>
        <begin position="300"/>
        <end position="342"/>
    </location>
</feature>
<dbReference type="AlphaFoldDB" id="A0A0C9VR04"/>
<dbReference type="PANTHER" id="PTHR12048">
    <property type="entry name" value="CCAAT-BINDING FACTOR-RELATED"/>
    <property type="match status" value="1"/>
</dbReference>
<dbReference type="InterPro" id="IPR040155">
    <property type="entry name" value="CEBPZ/Mak21-like"/>
</dbReference>
<feature type="compositionally biased region" description="Basic and acidic residues" evidence="2">
    <location>
        <begin position="717"/>
        <end position="727"/>
    </location>
</feature>
<feature type="region of interest" description="Disordered" evidence="2">
    <location>
        <begin position="639"/>
        <end position="812"/>
    </location>
</feature>
<name>A0A0C9VR04_SPHS4</name>
<reference evidence="4 5" key="1">
    <citation type="submission" date="2014-06" db="EMBL/GenBank/DDBJ databases">
        <title>Evolutionary Origins and Diversification of the Mycorrhizal Mutualists.</title>
        <authorList>
            <consortium name="DOE Joint Genome Institute"/>
            <consortium name="Mycorrhizal Genomics Consortium"/>
            <person name="Kohler A."/>
            <person name="Kuo A."/>
            <person name="Nagy L.G."/>
            <person name="Floudas D."/>
            <person name="Copeland A."/>
            <person name="Barry K.W."/>
            <person name="Cichocki N."/>
            <person name="Veneault-Fourrey C."/>
            <person name="LaButti K."/>
            <person name="Lindquist E.A."/>
            <person name="Lipzen A."/>
            <person name="Lundell T."/>
            <person name="Morin E."/>
            <person name="Murat C."/>
            <person name="Riley R."/>
            <person name="Ohm R."/>
            <person name="Sun H."/>
            <person name="Tunlid A."/>
            <person name="Henrissat B."/>
            <person name="Grigoriev I.V."/>
            <person name="Hibbett D.S."/>
            <person name="Martin F."/>
        </authorList>
    </citation>
    <scope>NUCLEOTIDE SEQUENCE [LARGE SCALE GENOMIC DNA]</scope>
    <source>
        <strain evidence="4 5">SS14</strain>
    </source>
</reference>
<feature type="region of interest" description="Disordered" evidence="2">
    <location>
        <begin position="576"/>
        <end position="595"/>
    </location>
</feature>
<dbReference type="Gene3D" id="1.25.10.10">
    <property type="entry name" value="Leucine-rich Repeat Variant"/>
    <property type="match status" value="1"/>
</dbReference>
<dbReference type="PANTHER" id="PTHR12048:SF0">
    <property type="entry name" value="CCAAT_ENHANCER-BINDING PROTEIN ZETA"/>
    <property type="match status" value="1"/>
</dbReference>
<feature type="compositionally biased region" description="Low complexity" evidence="2">
    <location>
        <begin position="235"/>
        <end position="251"/>
    </location>
</feature>
<dbReference type="InterPro" id="IPR005612">
    <property type="entry name" value="CCAAT-binding_factor"/>
</dbReference>
<dbReference type="InterPro" id="IPR016024">
    <property type="entry name" value="ARM-type_fold"/>
</dbReference>
<sequence>MPSTSPEFLNVKLKHAEALLEQEVKAYSASSAHTTSAGDARFLTRVLQSGTLSDRLSALTLMVQGSPVHNTRALDGLKTMASKKGREESLKALRAIVDWWNGGGAPDRKLKYFRDQPLTHPNVMDQHLIYWCFEDWLKKYFFAILQLLEGLSVDPLPYVRTQAMNLIFQLLRDKPEQEQNLLRLLVNKLNDSEKSVASKASHNLLQLLQLHPQMKRIIVQEVSSFILKPVLSSSTAPSTLASTSATTSATTSKEDRHAHATYYAVITFNQILLSPKDKEVAERLVNVYFELFREILGEKEPEEEAQPTEERDFTPKNRRGHKGKPKDAKKDRKGKGKAQEDVFQEVPDANSKLVSAILTGINRALPYAKSENSVTFDKHIDTLFRITHTATFSISLQALVLIHQVATSRPAIADRFYRSLYASLVDPRLASSAKQAMYLNMLFKALKEDKNLARVAAFVKRFLQVLNLHRPEFICGGLYLLGELFSVAPDVQNMTNAPSEEKENETYDPRKREPQFAHADSSCLWELLPLLHHYHPSVSLHARQLLNHTQVTASADLGINTTSHFLDRFVYRNPKKPRQKGASAMQPAAHDDEPGMVHAGKAALATDVVQPDQFKNKKEGEVPVDQVFFHKFFSKKNDKEQARTDKADKRKKKDGDDDELSIGAQGSDIDEDEVWAAMKKGIPEIPESDVDEDVDESLGELPSDEDEDAASDADSEAEGKEIGGKVDDSDDNGSIGDFMEDEEDLVSTDGENLDRLMVYPSGSEDGSDADEEAGAEEEWGGFGGSEQKSRKRGREKDEGEKPGKRQKKQKLATFASYEDYAAMIENGQEDDI</sequence>
<dbReference type="GO" id="GO:0005634">
    <property type="term" value="C:nucleus"/>
    <property type="evidence" value="ECO:0007669"/>
    <property type="project" value="TreeGrafter"/>
</dbReference>
<gene>
    <name evidence="4" type="ORF">M422DRAFT_174030</name>
</gene>
<dbReference type="Proteomes" id="UP000054279">
    <property type="component" value="Unassembled WGS sequence"/>
</dbReference>
<dbReference type="EMBL" id="KN837145">
    <property type="protein sequence ID" value="KIJ40346.1"/>
    <property type="molecule type" value="Genomic_DNA"/>
</dbReference>